<dbReference type="HAMAP" id="MF_01411">
    <property type="entry name" value="LPS_assembly_LptD"/>
    <property type="match status" value="1"/>
</dbReference>
<dbReference type="GO" id="GO:0043165">
    <property type="term" value="P:Gram-negative-bacterium-type cell outer membrane assembly"/>
    <property type="evidence" value="ECO:0007669"/>
    <property type="project" value="UniProtKB-UniRule"/>
</dbReference>
<feature type="domain" description="LptD C-terminal" evidence="2">
    <location>
        <begin position="274"/>
        <end position="636"/>
    </location>
</feature>
<comment type="similarity">
    <text evidence="1">Belongs to the LptD family.</text>
</comment>
<dbReference type="Proteomes" id="UP000199144">
    <property type="component" value="Unassembled WGS sequence"/>
</dbReference>
<keyword evidence="1" id="KW-0472">Membrane</keyword>
<dbReference type="RefSeq" id="WP_093094127.1">
    <property type="nucleotide sequence ID" value="NZ_FOTQ01000004.1"/>
</dbReference>
<dbReference type="EMBL" id="FOTQ01000004">
    <property type="protein sequence ID" value="SFM16354.1"/>
    <property type="molecule type" value="Genomic_DNA"/>
</dbReference>
<keyword evidence="1" id="KW-0732">Signal</keyword>
<evidence type="ECO:0000259" key="2">
    <source>
        <dbReference type="Pfam" id="PF04453"/>
    </source>
</evidence>
<dbReference type="InterPro" id="IPR020889">
    <property type="entry name" value="LipoPS_assembly_LptD"/>
</dbReference>
<protein>
    <recommendedName>
        <fullName evidence="1">LPS-assembly protein LptD</fullName>
    </recommendedName>
</protein>
<reference evidence="3 4" key="1">
    <citation type="submission" date="2016-10" db="EMBL/GenBank/DDBJ databases">
        <authorList>
            <person name="de Groot N.N."/>
        </authorList>
    </citation>
    <scope>NUCLEOTIDE SEQUENCE [LARGE SCALE GENOMIC DNA]</scope>
    <source>
        <strain evidence="3 4">DSM 15283</strain>
    </source>
</reference>
<comment type="function">
    <text evidence="1">Involved in the assembly of lipopolysaccharide (LPS) at the surface of the outer membrane.</text>
</comment>
<dbReference type="GO" id="GO:0009279">
    <property type="term" value="C:cell outer membrane"/>
    <property type="evidence" value="ECO:0007669"/>
    <property type="project" value="UniProtKB-SubCell"/>
</dbReference>
<proteinExistence type="inferred from homology"/>
<name>A0A1I4NLF7_9RHOB</name>
<comment type="caution">
    <text evidence="1">Lacks conserved residue(s) required for the propagation of feature annotation.</text>
</comment>
<evidence type="ECO:0000313" key="3">
    <source>
        <dbReference type="EMBL" id="SFM16354.1"/>
    </source>
</evidence>
<dbReference type="PANTHER" id="PTHR30189:SF1">
    <property type="entry name" value="LPS-ASSEMBLY PROTEIN LPTD"/>
    <property type="match status" value="1"/>
</dbReference>
<dbReference type="GO" id="GO:0015920">
    <property type="term" value="P:lipopolysaccharide transport"/>
    <property type="evidence" value="ECO:0007669"/>
    <property type="project" value="InterPro"/>
</dbReference>
<gene>
    <name evidence="1" type="primary">lptD</name>
    <name evidence="3" type="ORF">SAMN04488042_104254</name>
</gene>
<evidence type="ECO:0000313" key="4">
    <source>
        <dbReference type="Proteomes" id="UP000199144"/>
    </source>
</evidence>
<feature type="chain" id="PRO_5011801415" description="LPS-assembly protein LptD" evidence="1">
    <location>
        <begin position="24"/>
        <end position="710"/>
    </location>
</feature>
<keyword evidence="1" id="KW-0998">Cell outer membrane</keyword>
<dbReference type="GO" id="GO:1990351">
    <property type="term" value="C:transporter complex"/>
    <property type="evidence" value="ECO:0007669"/>
    <property type="project" value="TreeGrafter"/>
</dbReference>
<feature type="signal peptide" evidence="1">
    <location>
        <begin position="1"/>
        <end position="23"/>
    </location>
</feature>
<comment type="subunit">
    <text evidence="1">Component of the lipopolysaccharide transport and assembly complex.</text>
</comment>
<keyword evidence="4" id="KW-1185">Reference proteome</keyword>
<sequence precursor="true">MNAATRFLSGCLLSVSLAFSAGAQTVSDPGNVMLVADHVYVSGESVLTARGHVEALMDDVRLMATEIEYDANADKITLKGPIRIIQGDEVTIIASSAELDSAFNNGLLRSARMVLDQQVQLAANQLNRVDGRYSVLSKTSASSCRICQTGEPPLWQIRARRVVHDQLERQLYFDHASLLIRDVPVLYFPHLRLPDPTLDRATGFLIPTVRTTSQLSYGLKMPYFITLGNHRDITLTPYVSSETRTLEFRYRQAFKKGRIELNGAVSDDTILPNKTRGYLFAEGRFDLPRDFKLSFDLKAVSDDSYITDYDYSDDDRLVSNITVQRSYRDEATRVALLHYQSLRPNEDNNTLPTLVAVATTERRYFPNAIGGELRTNVELHGHQRRSDADIVGRDVGRAHADVSWRRNWILPSGLRTGVTSELAFDAFHTNNDSTYPEYASQLTPTVAAHVRYPMSKTGSDGATYVIEPVAQIAWTGGSNLDVANDESTRVEFDEGNLLALSRFPSYDRRERGLAGAVGLNWSRYSAAGWQGNLTIGQVFHEEDQVDFTRTSGLDDVVSDLLLAGQIKTRNGLSFTARTIYDYDAGIRKADARVGWSNSKLWLDGRYVWLAPDVAENRTSTLSEWALDSRYRLARHWTGLFDWRYDAGNNKTAEAGVGLEYRNECVKVELSVSRRFSTSTTVQSSTSFGLTVALLGFSVKSSQKSYDRTCG</sequence>
<dbReference type="InterPro" id="IPR007543">
    <property type="entry name" value="LptD_C"/>
</dbReference>
<dbReference type="OrthoDB" id="9760225at2"/>
<dbReference type="AlphaFoldDB" id="A0A1I4NLF7"/>
<evidence type="ECO:0000256" key="1">
    <source>
        <dbReference type="HAMAP-Rule" id="MF_01411"/>
    </source>
</evidence>
<organism evidence="3 4">
    <name type="scientific">Shimia aestuarii</name>
    <dbReference type="NCBI Taxonomy" id="254406"/>
    <lineage>
        <taxon>Bacteria</taxon>
        <taxon>Pseudomonadati</taxon>
        <taxon>Pseudomonadota</taxon>
        <taxon>Alphaproteobacteria</taxon>
        <taxon>Rhodobacterales</taxon>
        <taxon>Roseobacteraceae</taxon>
    </lineage>
</organism>
<dbReference type="Pfam" id="PF04453">
    <property type="entry name" value="LptD"/>
    <property type="match status" value="1"/>
</dbReference>
<comment type="subcellular location">
    <subcellularLocation>
        <location evidence="1">Cell outer membrane</location>
    </subcellularLocation>
</comment>
<dbReference type="PANTHER" id="PTHR30189">
    <property type="entry name" value="LPS-ASSEMBLY PROTEIN"/>
    <property type="match status" value="1"/>
</dbReference>
<accession>A0A1I4NLF7</accession>
<dbReference type="InterPro" id="IPR050218">
    <property type="entry name" value="LptD"/>
</dbReference>
<dbReference type="STRING" id="254406.SAMN04488042_104254"/>